<dbReference type="OrthoDB" id="9768685at2"/>
<gene>
    <name evidence="1" type="ORF">HMPREF9455_00047</name>
</gene>
<dbReference type="PANTHER" id="PTHR12526:SF635">
    <property type="entry name" value="GLYCOSYL TRANSFERASE GROUP 1"/>
    <property type="match status" value="1"/>
</dbReference>
<name>F5ISI0_9BACT</name>
<dbReference type="GO" id="GO:0016757">
    <property type="term" value="F:glycosyltransferase activity"/>
    <property type="evidence" value="ECO:0007669"/>
    <property type="project" value="TreeGrafter"/>
</dbReference>
<comment type="caution">
    <text evidence="1">The sequence shown here is derived from an EMBL/GenBank/DDBJ whole genome shotgun (WGS) entry which is preliminary data.</text>
</comment>
<dbReference type="PANTHER" id="PTHR12526">
    <property type="entry name" value="GLYCOSYLTRANSFERASE"/>
    <property type="match status" value="1"/>
</dbReference>
<dbReference type="Pfam" id="PF13692">
    <property type="entry name" value="Glyco_trans_1_4"/>
    <property type="match status" value="1"/>
</dbReference>
<dbReference type="Proteomes" id="UP000004913">
    <property type="component" value="Unassembled WGS sequence"/>
</dbReference>
<evidence type="ECO:0000313" key="1">
    <source>
        <dbReference type="EMBL" id="EGK01925.1"/>
    </source>
</evidence>
<dbReference type="Gene3D" id="3.40.50.2000">
    <property type="entry name" value="Glycogen Phosphorylase B"/>
    <property type="match status" value="2"/>
</dbReference>
<dbReference type="EMBL" id="ADLV01000002">
    <property type="protein sequence ID" value="EGK01925.1"/>
    <property type="molecule type" value="Genomic_DNA"/>
</dbReference>
<dbReference type="STRING" id="742766.HMPREF9455_00047"/>
<dbReference type="SUPFAM" id="SSF53756">
    <property type="entry name" value="UDP-Glycosyltransferase/glycogen phosphorylase"/>
    <property type="match status" value="1"/>
</dbReference>
<keyword evidence="2" id="KW-1185">Reference proteome</keyword>
<dbReference type="AlphaFoldDB" id="F5ISI0"/>
<proteinExistence type="predicted"/>
<organism evidence="1 2">
    <name type="scientific">Dysgonomonas gadei ATCC BAA-286</name>
    <dbReference type="NCBI Taxonomy" id="742766"/>
    <lineage>
        <taxon>Bacteria</taxon>
        <taxon>Pseudomonadati</taxon>
        <taxon>Bacteroidota</taxon>
        <taxon>Bacteroidia</taxon>
        <taxon>Bacteroidales</taxon>
        <taxon>Dysgonomonadaceae</taxon>
        <taxon>Dysgonomonas</taxon>
    </lineage>
</organism>
<evidence type="ECO:0000313" key="2">
    <source>
        <dbReference type="Proteomes" id="UP000004913"/>
    </source>
</evidence>
<accession>F5ISI0</accession>
<sequence length="408" mass="46649">MKITHISTGITGGGAGIATLRLHQHLMKEPGIQSELVQRFPIDPEFAIANNIHTVGTGRSLIIRALKKYNLHAEHFHWVKLNKYPKNYEIATFATTSYRLEQLPIIKDADIIHLHWISEFLNYPTFFKNITRPIVWTLHDINPFMGMFHFESDRIKNIERYGKIDNQVRNIKIKAINKNKNIHIVCLSEWMKKKSEASAVFCNYPHYLIPNGLDFSNYPVIDKTYAKQKTGISTNLKTFIIVGAHLSNIQKGFPMFFETINKMERNDFQIISVGQLPDSMKIRSGINHIHFDKITDISALNRLYSAADLTVIPSKEDNLPNVMLESFANGTPVISFSNGGMAEHIKTGENGILLSETGVEPLTQGLNDFLNNKYTFEEKAIRDYAVNTFSDTLQTQKYIQLYKDILSR</sequence>
<protein>
    <submittedName>
        <fullName evidence="1">Uncharacterized protein</fullName>
    </submittedName>
</protein>
<dbReference type="HOGENOM" id="CLU_009583_28_2_10"/>
<reference evidence="1 2" key="1">
    <citation type="submission" date="2011-04" db="EMBL/GenBank/DDBJ databases">
        <title>The Genome Sequence of Dysgonomonas gadei ATCC BAA-286.</title>
        <authorList>
            <consortium name="The Broad Institute Genome Sequencing Platform"/>
            <person name="Earl A."/>
            <person name="Ward D."/>
            <person name="Feldgarden M."/>
            <person name="Gevers D."/>
            <person name="Pudlo N."/>
            <person name="Martens E."/>
            <person name="Allen-Vercoe E."/>
            <person name="Young S.K."/>
            <person name="Zeng Q."/>
            <person name="Gargeya S."/>
            <person name="Fitzgerald M."/>
            <person name="Haas B."/>
            <person name="Abouelleil A."/>
            <person name="Alvarado L."/>
            <person name="Arachchi H.M."/>
            <person name="Berlin A."/>
            <person name="Brown A."/>
            <person name="Chapman S.B."/>
            <person name="Chen Z."/>
            <person name="Dunbar C."/>
            <person name="Freedman E."/>
            <person name="Gearin G."/>
            <person name="Gellesch M."/>
            <person name="Goldberg J."/>
            <person name="Griggs A."/>
            <person name="Gujja S."/>
            <person name="Heiman D."/>
            <person name="Howarth C."/>
            <person name="Larson L."/>
            <person name="Lui A."/>
            <person name="MacDonald P.J.P."/>
            <person name="Mehta T."/>
            <person name="Montmayeur A."/>
            <person name="Murphy C."/>
            <person name="Neiman D."/>
            <person name="Pearson M."/>
            <person name="Priest M."/>
            <person name="Roberts A."/>
            <person name="Saif S."/>
            <person name="Shea T."/>
            <person name="Shenoy N."/>
            <person name="Sisk P."/>
            <person name="Stolte C."/>
            <person name="Sykes S."/>
            <person name="Yandava C."/>
            <person name="Wortman J."/>
            <person name="Nusbaum C."/>
            <person name="Birren B."/>
        </authorList>
    </citation>
    <scope>NUCLEOTIDE SEQUENCE [LARGE SCALE GENOMIC DNA]</scope>
    <source>
        <strain evidence="1 2">ATCC BAA-286</strain>
    </source>
</reference>
<dbReference type="eggNOG" id="COG0438">
    <property type="taxonomic scope" value="Bacteria"/>
</dbReference>
<dbReference type="RefSeq" id="WP_006797547.1">
    <property type="nucleotide sequence ID" value="NZ_GL891979.1"/>
</dbReference>